<dbReference type="EMBL" id="DVGB01000113">
    <property type="protein sequence ID" value="HIR02417.1"/>
    <property type="molecule type" value="Genomic_DNA"/>
</dbReference>
<gene>
    <name evidence="3" type="ORF">IAA69_09195</name>
</gene>
<feature type="transmembrane region" description="Helical" evidence="2">
    <location>
        <begin position="158"/>
        <end position="179"/>
    </location>
</feature>
<accession>A0A9D1D583</accession>
<dbReference type="AlphaFoldDB" id="A0A9D1D583"/>
<feature type="compositionally biased region" description="Polar residues" evidence="1">
    <location>
        <begin position="14"/>
        <end position="26"/>
    </location>
</feature>
<reference evidence="3" key="1">
    <citation type="submission" date="2020-10" db="EMBL/GenBank/DDBJ databases">
        <authorList>
            <person name="Gilroy R."/>
        </authorList>
    </citation>
    <scope>NUCLEOTIDE SEQUENCE</scope>
    <source>
        <strain evidence="3">ChiGjej1B1-2707</strain>
    </source>
</reference>
<keyword evidence="2" id="KW-1133">Transmembrane helix</keyword>
<feature type="compositionally biased region" description="Basic and acidic residues" evidence="1">
    <location>
        <begin position="1"/>
        <end position="12"/>
    </location>
</feature>
<evidence type="ECO:0000256" key="2">
    <source>
        <dbReference type="SAM" id="Phobius"/>
    </source>
</evidence>
<dbReference type="Proteomes" id="UP000824261">
    <property type="component" value="Unassembled WGS sequence"/>
</dbReference>
<comment type="caution">
    <text evidence="3">The sequence shown here is derived from an EMBL/GenBank/DDBJ whole genome shotgun (WGS) entry which is preliminary data.</text>
</comment>
<keyword evidence="2" id="KW-0812">Transmembrane</keyword>
<keyword evidence="2" id="KW-0472">Membrane</keyword>
<feature type="compositionally biased region" description="Polar residues" evidence="1">
    <location>
        <begin position="91"/>
        <end position="116"/>
    </location>
</feature>
<feature type="transmembrane region" description="Helical" evidence="2">
    <location>
        <begin position="204"/>
        <end position="229"/>
    </location>
</feature>
<feature type="region of interest" description="Disordered" evidence="1">
    <location>
        <begin position="1"/>
        <end position="116"/>
    </location>
</feature>
<sequence length="265" mass="27185">MAENPEKDRCSEQPHASSPEESSAWNPVQVPGRDGFGVSRPGNVQPSDGGSASESDAWQPKVGDPQASLQDSAADPGATNAPPTLQEPGAPQNSWAQPQQPTSDLNHTQTPGQNDQLPQYWSQYAAYQASGQGSNDADFAKLRTVRTQITAANVCGPVSLIIGGVALSTVGIVCAVLAWRSAKRIAESDSPSAPMANNLRKSSLVSIVICCIALVLNGISVALTLPALLEAVNTGDVSQLLGSAPLADSGPSGSTGESSDGSAWG</sequence>
<evidence type="ECO:0000313" key="3">
    <source>
        <dbReference type="EMBL" id="HIR02417.1"/>
    </source>
</evidence>
<organism evidence="3 4">
    <name type="scientific">Candidatus Aveggerthella stercoripullorum</name>
    <dbReference type="NCBI Taxonomy" id="2840688"/>
    <lineage>
        <taxon>Bacteria</taxon>
        <taxon>Bacillati</taxon>
        <taxon>Actinomycetota</taxon>
        <taxon>Coriobacteriia</taxon>
        <taxon>Eggerthellales</taxon>
        <taxon>Eggerthellaceae</taxon>
        <taxon>Eggerthellaceae incertae sedis</taxon>
        <taxon>Candidatus Aveggerthella</taxon>
    </lineage>
</organism>
<feature type="compositionally biased region" description="Polar residues" evidence="1">
    <location>
        <begin position="42"/>
        <end position="56"/>
    </location>
</feature>
<evidence type="ECO:0000313" key="4">
    <source>
        <dbReference type="Proteomes" id="UP000824261"/>
    </source>
</evidence>
<feature type="compositionally biased region" description="Polar residues" evidence="1">
    <location>
        <begin position="251"/>
        <end position="265"/>
    </location>
</feature>
<name>A0A9D1D583_9ACTN</name>
<feature type="region of interest" description="Disordered" evidence="1">
    <location>
        <begin position="244"/>
        <end position="265"/>
    </location>
</feature>
<evidence type="ECO:0000256" key="1">
    <source>
        <dbReference type="SAM" id="MobiDB-lite"/>
    </source>
</evidence>
<proteinExistence type="predicted"/>
<reference evidence="3" key="2">
    <citation type="journal article" date="2021" name="PeerJ">
        <title>Extensive microbial diversity within the chicken gut microbiome revealed by metagenomics and culture.</title>
        <authorList>
            <person name="Gilroy R."/>
            <person name="Ravi A."/>
            <person name="Getino M."/>
            <person name="Pursley I."/>
            <person name="Horton D.L."/>
            <person name="Alikhan N.F."/>
            <person name="Baker D."/>
            <person name="Gharbi K."/>
            <person name="Hall N."/>
            <person name="Watson M."/>
            <person name="Adriaenssens E.M."/>
            <person name="Foster-Nyarko E."/>
            <person name="Jarju S."/>
            <person name="Secka A."/>
            <person name="Antonio M."/>
            <person name="Oren A."/>
            <person name="Chaudhuri R.R."/>
            <person name="La Ragione R."/>
            <person name="Hildebrand F."/>
            <person name="Pallen M.J."/>
        </authorList>
    </citation>
    <scope>NUCLEOTIDE SEQUENCE</scope>
    <source>
        <strain evidence="3">ChiGjej1B1-2707</strain>
    </source>
</reference>
<protein>
    <submittedName>
        <fullName evidence="3">Uncharacterized protein</fullName>
    </submittedName>
</protein>